<evidence type="ECO:0000313" key="3">
    <source>
        <dbReference type="Proteomes" id="UP000701801"/>
    </source>
</evidence>
<feature type="region of interest" description="Disordered" evidence="1">
    <location>
        <begin position="1"/>
        <end position="51"/>
    </location>
</feature>
<feature type="compositionally biased region" description="Polar residues" evidence="1">
    <location>
        <begin position="584"/>
        <end position="613"/>
    </location>
</feature>
<feature type="region of interest" description="Disordered" evidence="1">
    <location>
        <begin position="433"/>
        <end position="626"/>
    </location>
</feature>
<feature type="region of interest" description="Disordered" evidence="1">
    <location>
        <begin position="261"/>
        <end position="402"/>
    </location>
</feature>
<accession>A0A9N9LKF4</accession>
<feature type="compositionally biased region" description="Basic residues" evidence="1">
    <location>
        <begin position="319"/>
        <end position="331"/>
    </location>
</feature>
<dbReference type="Proteomes" id="UP000701801">
    <property type="component" value="Unassembled WGS sequence"/>
</dbReference>
<feature type="compositionally biased region" description="Polar residues" evidence="1">
    <location>
        <begin position="440"/>
        <end position="451"/>
    </location>
</feature>
<comment type="caution">
    <text evidence="2">The sequence shown here is derived from an EMBL/GenBank/DDBJ whole genome shotgun (WGS) entry which is preliminary data.</text>
</comment>
<organism evidence="2 3">
    <name type="scientific">Hymenoscyphus albidus</name>
    <dbReference type="NCBI Taxonomy" id="595503"/>
    <lineage>
        <taxon>Eukaryota</taxon>
        <taxon>Fungi</taxon>
        <taxon>Dikarya</taxon>
        <taxon>Ascomycota</taxon>
        <taxon>Pezizomycotina</taxon>
        <taxon>Leotiomycetes</taxon>
        <taxon>Helotiales</taxon>
        <taxon>Helotiaceae</taxon>
        <taxon>Hymenoscyphus</taxon>
    </lineage>
</organism>
<protein>
    <submittedName>
        <fullName evidence="2">Uncharacterized protein</fullName>
    </submittedName>
</protein>
<gene>
    <name evidence="2" type="ORF">HYALB_00005752</name>
</gene>
<dbReference type="AlphaFoldDB" id="A0A9N9LKF4"/>
<feature type="compositionally biased region" description="Basic residues" evidence="1">
    <location>
        <begin position="291"/>
        <end position="300"/>
    </location>
</feature>
<name>A0A9N9LKF4_9HELO</name>
<sequence>MARKSAPQEGFRMGLDHAPQPDYYHRDHQQRTHRVKTPLPTTEQTGGAGWSSRMDEAFNSRWMHSDLPDEDEPTFNRTVQPPWAFMSNLDVTDELSMSRVAQYFNARFHVLSWTHETLAVHLHMTEDEAREVARMYDESCGSALLTDMLKWFAAFHNSPTRRIALSAEKLASIVTIHVREPRKYPDAYAYEVRQWEETKKKFNPYSEAAAVVPTKKLRAVVHRRRDTLVEKPKTVKKTEKGAVAVCRITDDEDEDFVVEKPKTVRKSRKNAPPSRVESDSDEVEIIEKPKPARKSKKKVPTSRIVPDSDEVEVIEKPQLPKKTKKKVPTRRAKQDSDEEEIPEPPKQITKTPKESFSSKAVKESKGHDEVQDRRNRKRETTTTSAKAPRSPRTPPCYKVEDEEAAATVFGGDVEDELDQDDLYSASDIAVATGADMTKPRSASSKTLNPTPATKRPARIRVEKGPSSSSEEEDDEPILSAKGKLGKRKQTKISLSPPPTGARRRRASTVQANDMNARVPASIRKRQVETKFEASSSGSDANYDPGRKAKSKSKSKSTPKGKTKERRSSQPASMDMAPPPHEQARQSTQGPQGENEEQTTTTPREHPGSSTSDSGELPYVNVFQEPSIDYSSFGYRTTRAGREYSAYSYHIEPTVTPPEPRGRGAFGGRRR</sequence>
<reference evidence="2" key="1">
    <citation type="submission" date="2021-07" db="EMBL/GenBank/DDBJ databases">
        <authorList>
            <person name="Durling M."/>
        </authorList>
    </citation>
    <scope>NUCLEOTIDE SEQUENCE</scope>
</reference>
<feature type="compositionally biased region" description="Basic residues" evidence="1">
    <location>
        <begin position="547"/>
        <end position="564"/>
    </location>
</feature>
<evidence type="ECO:0000256" key="1">
    <source>
        <dbReference type="SAM" id="MobiDB-lite"/>
    </source>
</evidence>
<feature type="compositionally biased region" description="Polar residues" evidence="1">
    <location>
        <begin position="348"/>
        <end position="358"/>
    </location>
</feature>
<feature type="compositionally biased region" description="Basic and acidic residues" evidence="1">
    <location>
        <begin position="360"/>
        <end position="373"/>
    </location>
</feature>
<feature type="region of interest" description="Disordered" evidence="1">
    <location>
        <begin position="650"/>
        <end position="670"/>
    </location>
</feature>
<dbReference type="OrthoDB" id="3565112at2759"/>
<keyword evidence="3" id="KW-1185">Reference proteome</keyword>
<evidence type="ECO:0000313" key="2">
    <source>
        <dbReference type="EMBL" id="CAG8977045.1"/>
    </source>
</evidence>
<proteinExistence type="predicted"/>
<dbReference type="EMBL" id="CAJVRM010000203">
    <property type="protein sequence ID" value="CAG8977045.1"/>
    <property type="molecule type" value="Genomic_DNA"/>
</dbReference>